<evidence type="ECO:0000256" key="1">
    <source>
        <dbReference type="SAM" id="MobiDB-lite"/>
    </source>
</evidence>
<gene>
    <name evidence="2" type="ORF">EEDITHA_LOCUS11596</name>
</gene>
<comment type="caution">
    <text evidence="2">The sequence shown here is derived from an EMBL/GenBank/DDBJ whole genome shotgun (WGS) entry which is preliminary data.</text>
</comment>
<dbReference type="Proteomes" id="UP001153954">
    <property type="component" value="Unassembled WGS sequence"/>
</dbReference>
<sequence length="105" mass="12216">MASAGAQFRGGTQQWSAAYTPQPCRYPPPQPQPYAAAPSPYAQHQCIERFERRDRPDRRSALAEFTNQRRHKPDVAHEQYSHCTPSSPPQESRKRNFSRPYRFLK</sequence>
<evidence type="ECO:0000313" key="3">
    <source>
        <dbReference type="Proteomes" id="UP001153954"/>
    </source>
</evidence>
<feature type="compositionally biased region" description="Low complexity" evidence="1">
    <location>
        <begin position="33"/>
        <end position="45"/>
    </location>
</feature>
<reference evidence="2" key="1">
    <citation type="submission" date="2022-03" db="EMBL/GenBank/DDBJ databases">
        <authorList>
            <person name="Tunstrom K."/>
        </authorList>
    </citation>
    <scope>NUCLEOTIDE SEQUENCE</scope>
</reference>
<evidence type="ECO:0000313" key="2">
    <source>
        <dbReference type="EMBL" id="CAH2096228.1"/>
    </source>
</evidence>
<dbReference type="EMBL" id="CAKOGL010000016">
    <property type="protein sequence ID" value="CAH2096228.1"/>
    <property type="molecule type" value="Genomic_DNA"/>
</dbReference>
<proteinExistence type="predicted"/>
<feature type="region of interest" description="Disordered" evidence="1">
    <location>
        <begin position="1"/>
        <end position="105"/>
    </location>
</feature>
<feature type="compositionally biased region" description="Basic and acidic residues" evidence="1">
    <location>
        <begin position="46"/>
        <end position="61"/>
    </location>
</feature>
<keyword evidence="3" id="KW-1185">Reference proteome</keyword>
<name>A0AAU9UDW7_EUPED</name>
<protein>
    <submittedName>
        <fullName evidence="2">Uncharacterized protein</fullName>
    </submittedName>
</protein>
<dbReference type="AlphaFoldDB" id="A0AAU9UDW7"/>
<accession>A0AAU9UDW7</accession>
<organism evidence="2 3">
    <name type="scientific">Euphydryas editha</name>
    <name type="common">Edith's checkerspot</name>
    <dbReference type="NCBI Taxonomy" id="104508"/>
    <lineage>
        <taxon>Eukaryota</taxon>
        <taxon>Metazoa</taxon>
        <taxon>Ecdysozoa</taxon>
        <taxon>Arthropoda</taxon>
        <taxon>Hexapoda</taxon>
        <taxon>Insecta</taxon>
        <taxon>Pterygota</taxon>
        <taxon>Neoptera</taxon>
        <taxon>Endopterygota</taxon>
        <taxon>Lepidoptera</taxon>
        <taxon>Glossata</taxon>
        <taxon>Ditrysia</taxon>
        <taxon>Papilionoidea</taxon>
        <taxon>Nymphalidae</taxon>
        <taxon>Nymphalinae</taxon>
        <taxon>Euphydryas</taxon>
    </lineage>
</organism>